<dbReference type="Gene3D" id="3.30.200.20">
    <property type="entry name" value="Phosphorylase Kinase, domain 1"/>
    <property type="match status" value="1"/>
</dbReference>
<dbReference type="AlphaFoldDB" id="A0A401ZWT9"/>
<feature type="domain" description="Protein kinase" evidence="8">
    <location>
        <begin position="11"/>
        <end position="288"/>
    </location>
</feature>
<proteinExistence type="predicted"/>
<evidence type="ECO:0000256" key="2">
    <source>
        <dbReference type="ARBA" id="ARBA00022679"/>
    </source>
</evidence>
<dbReference type="InterPro" id="IPR050660">
    <property type="entry name" value="NEK_Ser/Thr_kinase"/>
</dbReference>
<feature type="compositionally biased region" description="Polar residues" evidence="6">
    <location>
        <begin position="427"/>
        <end position="436"/>
    </location>
</feature>
<evidence type="ECO:0000313" key="9">
    <source>
        <dbReference type="EMBL" id="GCE11391.1"/>
    </source>
</evidence>
<feature type="region of interest" description="Disordered" evidence="6">
    <location>
        <begin position="357"/>
        <end position="521"/>
    </location>
</feature>
<dbReference type="InterPro" id="IPR000719">
    <property type="entry name" value="Prot_kinase_dom"/>
</dbReference>
<evidence type="ECO:0000256" key="7">
    <source>
        <dbReference type="SAM" id="Phobius"/>
    </source>
</evidence>
<dbReference type="PROSITE" id="PS50011">
    <property type="entry name" value="PROTEIN_KINASE_DOM"/>
    <property type="match status" value="1"/>
</dbReference>
<dbReference type="PANTHER" id="PTHR43671:SF13">
    <property type="entry name" value="SERINE_THREONINE-PROTEIN KINASE NEK2"/>
    <property type="match status" value="1"/>
</dbReference>
<dbReference type="EC" id="2.7.11.1" evidence="1"/>
<organism evidence="9 10">
    <name type="scientific">Tengunoibacter tsumagoiensis</name>
    <dbReference type="NCBI Taxonomy" id="2014871"/>
    <lineage>
        <taxon>Bacteria</taxon>
        <taxon>Bacillati</taxon>
        <taxon>Chloroflexota</taxon>
        <taxon>Ktedonobacteria</taxon>
        <taxon>Ktedonobacterales</taxon>
        <taxon>Dictyobacteraceae</taxon>
        <taxon>Tengunoibacter</taxon>
    </lineage>
</organism>
<feature type="compositionally biased region" description="Low complexity" evidence="6">
    <location>
        <begin position="455"/>
        <end position="469"/>
    </location>
</feature>
<dbReference type="GO" id="GO:0005524">
    <property type="term" value="F:ATP binding"/>
    <property type="evidence" value="ECO:0007669"/>
    <property type="project" value="UniProtKB-KW"/>
</dbReference>
<evidence type="ECO:0000256" key="6">
    <source>
        <dbReference type="SAM" id="MobiDB-lite"/>
    </source>
</evidence>
<keyword evidence="7" id="KW-0472">Membrane</keyword>
<keyword evidence="5" id="KW-0067">ATP-binding</keyword>
<comment type="caution">
    <text evidence="9">The sequence shown here is derived from an EMBL/GenBank/DDBJ whole genome shotgun (WGS) entry which is preliminary data.</text>
</comment>
<keyword evidence="7" id="KW-0812">Transmembrane</keyword>
<keyword evidence="10" id="KW-1185">Reference proteome</keyword>
<evidence type="ECO:0000256" key="5">
    <source>
        <dbReference type="ARBA" id="ARBA00022840"/>
    </source>
</evidence>
<dbReference type="InterPro" id="IPR011009">
    <property type="entry name" value="Kinase-like_dom_sf"/>
</dbReference>
<dbReference type="Pfam" id="PF00069">
    <property type="entry name" value="Pkinase"/>
    <property type="match status" value="1"/>
</dbReference>
<dbReference type="EMBL" id="BIFR01000001">
    <property type="protein sequence ID" value="GCE11391.1"/>
    <property type="molecule type" value="Genomic_DNA"/>
</dbReference>
<evidence type="ECO:0000256" key="3">
    <source>
        <dbReference type="ARBA" id="ARBA00022741"/>
    </source>
</evidence>
<dbReference type="GO" id="GO:0004674">
    <property type="term" value="F:protein serine/threonine kinase activity"/>
    <property type="evidence" value="ECO:0007669"/>
    <property type="project" value="UniProtKB-EC"/>
</dbReference>
<keyword evidence="2" id="KW-0808">Transferase</keyword>
<dbReference type="PANTHER" id="PTHR43671">
    <property type="entry name" value="SERINE/THREONINE-PROTEIN KINASE NEK"/>
    <property type="match status" value="1"/>
</dbReference>
<dbReference type="SUPFAM" id="SSF56112">
    <property type="entry name" value="Protein kinase-like (PK-like)"/>
    <property type="match status" value="1"/>
</dbReference>
<feature type="compositionally biased region" description="Basic and acidic residues" evidence="6">
    <location>
        <begin position="387"/>
        <end position="403"/>
    </location>
</feature>
<evidence type="ECO:0000259" key="8">
    <source>
        <dbReference type="PROSITE" id="PS50011"/>
    </source>
</evidence>
<reference evidence="10" key="1">
    <citation type="submission" date="2018-12" db="EMBL/GenBank/DDBJ databases">
        <title>Tengunoibacter tsumagoiensis gen. nov., sp. nov., Dictyobacter kobayashii sp. nov., D. alpinus sp. nov., and D. joshuensis sp. nov. and description of Dictyobacteraceae fam. nov. within the order Ktedonobacterales isolated from Tengu-no-mugimeshi.</title>
        <authorList>
            <person name="Wang C.M."/>
            <person name="Zheng Y."/>
            <person name="Sakai Y."/>
            <person name="Toyoda A."/>
            <person name="Minakuchi Y."/>
            <person name="Abe K."/>
            <person name="Yokota A."/>
            <person name="Yabe S."/>
        </authorList>
    </citation>
    <scope>NUCLEOTIDE SEQUENCE [LARGE SCALE GENOMIC DNA]</scope>
    <source>
        <strain evidence="10">Uno3</strain>
    </source>
</reference>
<evidence type="ECO:0000256" key="4">
    <source>
        <dbReference type="ARBA" id="ARBA00022777"/>
    </source>
</evidence>
<dbReference type="Proteomes" id="UP000287352">
    <property type="component" value="Unassembled WGS sequence"/>
</dbReference>
<dbReference type="Gene3D" id="1.10.510.10">
    <property type="entry name" value="Transferase(Phosphotransferase) domain 1"/>
    <property type="match status" value="1"/>
</dbReference>
<gene>
    <name evidence="9" type="ORF">KTT_12500</name>
</gene>
<accession>A0A401ZWT9</accession>
<keyword evidence="7" id="KW-1133">Transmembrane helix</keyword>
<evidence type="ECO:0000256" key="1">
    <source>
        <dbReference type="ARBA" id="ARBA00012513"/>
    </source>
</evidence>
<dbReference type="CDD" id="cd14014">
    <property type="entry name" value="STKc_PknB_like"/>
    <property type="match status" value="1"/>
</dbReference>
<keyword evidence="4" id="KW-0418">Kinase</keyword>
<feature type="compositionally biased region" description="Polar residues" evidence="6">
    <location>
        <begin position="404"/>
        <end position="413"/>
    </location>
</feature>
<keyword evidence="3" id="KW-0547">Nucleotide-binding</keyword>
<feature type="transmembrane region" description="Helical" evidence="7">
    <location>
        <begin position="536"/>
        <end position="560"/>
    </location>
</feature>
<dbReference type="RefSeq" id="WP_161975305.1">
    <property type="nucleotide sequence ID" value="NZ_BIFR01000001.1"/>
</dbReference>
<name>A0A401ZWT9_9CHLR</name>
<sequence>MSTAPRRLGKYELQQSLGRGQVGEVWKARDVSIHQEVALKIIHSDLQSDPHFMKRFTDEGQVISLIRHTNLVPVREYLITRTPQTNETIACIVMEYVEGQTLAHYLQGTSHRGYIPAPAAIVYLTSALASGIDMLHGRGIIHGNIKPANVLLNLLQVAHFDAGEPQLTDAGISQIVNNTSMTTTPAYVSPEQAAGDPVNQRSDIYALGVMLYEICTGMVPFRGDSSVAIMMQHINALPTPPILINSSIPAALSEVILRALAKNPATRFSSAAHLAAAVAEACSLQTTFHINRPQTFENEPHTQNSTVPNSILGVSQPLPPLYPMRPIVPQNPLSQISRPLPAVSKQLSQPLPAVNYQASQPVSDPQAPASIPAPALPAPAPQTPPVEKAEAKPVNEREKEQSANKDQWLTGQLGTSGFSSSTKPSSNRFNLPSQHGLTGGRSQQPSIPPVPPQRQAPEQQPQQSSSPYYPAVPPMQPAPQNAQQYPPNPAGPSYGSMPSLAPIPTLPPAQPAQGMPHRPAPPRKKSGFLRFADSPIYLVIGVLVIVLLVLFSALGANLLLDKQTANQQPTPVPPLRQVFFQDSALGHSDQLHISINTVAAPPDGKTYFAWLQESSDQVIPLGAMDVQKGSIDYTYAGDDKHTNLLAITKGIFITLEEGQGTPTKPANQKVFQALLNPASLPILKKLLYADGDLPTNPAVINGLFDSIKNMNDKAVSIVDSLQNSHDTGLARRQATRIIEAVDGSAYARSSGDLPASFPSQISVPIGLLSSTTQAGYIDTLDKELDNLKQVPGNSAATLQHIQNIKNAITDLRTWIQKIRDYDVKILKATDLTDPDIIQTALQQKQTVADSYTGHTIPPNEGPLPILGSAGANQAYTEGHYLATIDLQAVS</sequence>
<evidence type="ECO:0000313" key="10">
    <source>
        <dbReference type="Proteomes" id="UP000287352"/>
    </source>
</evidence>
<protein>
    <recommendedName>
        <fullName evidence="1">non-specific serine/threonine protein kinase</fullName>
        <ecNumber evidence="1">2.7.11.1</ecNumber>
    </recommendedName>
</protein>
<feature type="compositionally biased region" description="Pro residues" evidence="6">
    <location>
        <begin position="374"/>
        <end position="384"/>
    </location>
</feature>
<feature type="compositionally biased region" description="Low complexity" evidence="6">
    <location>
        <begin position="415"/>
        <end position="426"/>
    </location>
</feature>